<dbReference type="EMBL" id="JAIVGD010000011">
    <property type="protein sequence ID" value="KAH0771237.1"/>
    <property type="molecule type" value="Genomic_DNA"/>
</dbReference>
<evidence type="ECO:0000313" key="1">
    <source>
        <dbReference type="EMBL" id="KAH0771237.1"/>
    </source>
</evidence>
<accession>A0ABQ7VRT6</accession>
<keyword evidence="2" id="KW-1185">Reference proteome</keyword>
<proteinExistence type="predicted"/>
<comment type="caution">
    <text evidence="1">The sequence shown here is derived from an EMBL/GenBank/DDBJ whole genome shotgun (WGS) entry which is preliminary data.</text>
</comment>
<protein>
    <submittedName>
        <fullName evidence="1">Uncharacterized protein</fullName>
    </submittedName>
</protein>
<gene>
    <name evidence="1" type="ORF">KY290_015218</name>
</gene>
<sequence length="273" mass="31151">MPQAPYAIFGTRSFVGERHQHRYDVQHFFFLQIWNCGVTIAHLGGLLNPDMVQQFEDADLSFTGKDEMVTAWRINSGLLRIWQVVLLCKFNRLETSFTKDSDQTASVCTLELMIADKMLVQQSLFVMYFTNNQFEGSKCTPKSLLRISLVHPSVSFKIVDIERMTYFTCFSFSLLLLLSSGICIPLSSFNKLNSTDGSFKLSGYISGPDVYVVNTMFTGFKSAYGWYHASWIKKNIFFKSKILNLHNCKYFLSSNLTALSVSSSEDVLEDFSY</sequence>
<reference evidence="1 2" key="1">
    <citation type="journal article" date="2021" name="bioRxiv">
        <title>Chromosome-scale and haplotype-resolved genome assembly of a tetraploid potato cultivar.</title>
        <authorList>
            <person name="Sun H."/>
            <person name="Jiao W.-B."/>
            <person name="Krause K."/>
            <person name="Campoy J.A."/>
            <person name="Goel M."/>
            <person name="Folz-Donahue K."/>
            <person name="Kukat C."/>
            <person name="Huettel B."/>
            <person name="Schneeberger K."/>
        </authorList>
    </citation>
    <scope>NUCLEOTIDE SEQUENCE [LARGE SCALE GENOMIC DNA]</scope>
    <source>
        <strain evidence="1">SolTubOtavaFocal</strain>
        <tissue evidence="1">Leaves</tissue>
    </source>
</reference>
<dbReference type="Proteomes" id="UP000826656">
    <property type="component" value="Unassembled WGS sequence"/>
</dbReference>
<name>A0ABQ7VRT6_SOLTU</name>
<organism evidence="1 2">
    <name type="scientific">Solanum tuberosum</name>
    <name type="common">Potato</name>
    <dbReference type="NCBI Taxonomy" id="4113"/>
    <lineage>
        <taxon>Eukaryota</taxon>
        <taxon>Viridiplantae</taxon>
        <taxon>Streptophyta</taxon>
        <taxon>Embryophyta</taxon>
        <taxon>Tracheophyta</taxon>
        <taxon>Spermatophyta</taxon>
        <taxon>Magnoliopsida</taxon>
        <taxon>eudicotyledons</taxon>
        <taxon>Gunneridae</taxon>
        <taxon>Pentapetalae</taxon>
        <taxon>asterids</taxon>
        <taxon>lamiids</taxon>
        <taxon>Solanales</taxon>
        <taxon>Solanaceae</taxon>
        <taxon>Solanoideae</taxon>
        <taxon>Solaneae</taxon>
        <taxon>Solanum</taxon>
    </lineage>
</organism>
<evidence type="ECO:0000313" key="2">
    <source>
        <dbReference type="Proteomes" id="UP000826656"/>
    </source>
</evidence>